<sequence>MTDAADDGRVDLVAEFTALPGREDEVQALIAELAIAVRSEPGCLVFDSYAVVDPPAVAEAASAPRVDGRRFVVVESYRDEEAFESHLAQPHGAVFNAALGPLIAEPTGSVLRFLRPVQ</sequence>
<proteinExistence type="predicted"/>
<dbReference type="Gene3D" id="3.30.70.100">
    <property type="match status" value="1"/>
</dbReference>
<dbReference type="Pfam" id="PF03992">
    <property type="entry name" value="ABM"/>
    <property type="match status" value="1"/>
</dbReference>
<dbReference type="InterPro" id="IPR050744">
    <property type="entry name" value="AI-2_Isomerase_LsrG"/>
</dbReference>
<evidence type="ECO:0000313" key="3">
    <source>
        <dbReference type="Proteomes" id="UP000292881"/>
    </source>
</evidence>
<gene>
    <name evidence="2" type="ORF">ESO86_01990</name>
</gene>
<evidence type="ECO:0000313" key="2">
    <source>
        <dbReference type="EMBL" id="RXZ51546.1"/>
    </source>
</evidence>
<dbReference type="InterPro" id="IPR011008">
    <property type="entry name" value="Dimeric_a/b-barrel"/>
</dbReference>
<evidence type="ECO:0000259" key="1">
    <source>
        <dbReference type="PROSITE" id="PS51725"/>
    </source>
</evidence>
<dbReference type="InterPro" id="IPR007138">
    <property type="entry name" value="ABM_dom"/>
</dbReference>
<protein>
    <submittedName>
        <fullName evidence="2">Antibiotic biosynthesis monooxygenase</fullName>
    </submittedName>
</protein>
<dbReference type="Proteomes" id="UP000292881">
    <property type="component" value="Unassembled WGS sequence"/>
</dbReference>
<dbReference type="PANTHER" id="PTHR33336">
    <property type="entry name" value="QUINOL MONOOXYGENASE YGIN-RELATED"/>
    <property type="match status" value="1"/>
</dbReference>
<reference evidence="2 3" key="1">
    <citation type="submission" date="2019-01" db="EMBL/GenBank/DDBJ databases">
        <authorList>
            <person name="Li J."/>
        </authorList>
    </citation>
    <scope>NUCLEOTIDE SEQUENCE [LARGE SCALE GENOMIC DNA]</scope>
    <source>
        <strain evidence="2 3">CGMCC 4.7180</strain>
    </source>
</reference>
<keyword evidence="2" id="KW-0560">Oxidoreductase</keyword>
<organism evidence="2 3">
    <name type="scientific">Agromyces binzhouensis</name>
    <dbReference type="NCBI Taxonomy" id="1817495"/>
    <lineage>
        <taxon>Bacteria</taxon>
        <taxon>Bacillati</taxon>
        <taxon>Actinomycetota</taxon>
        <taxon>Actinomycetes</taxon>
        <taxon>Micrococcales</taxon>
        <taxon>Microbacteriaceae</taxon>
        <taxon>Agromyces</taxon>
    </lineage>
</organism>
<dbReference type="PROSITE" id="PS51725">
    <property type="entry name" value="ABM"/>
    <property type="match status" value="1"/>
</dbReference>
<keyword evidence="2" id="KW-0503">Monooxygenase</keyword>
<accession>A0A4Q2JWD5</accession>
<dbReference type="SUPFAM" id="SSF54909">
    <property type="entry name" value="Dimeric alpha+beta barrel"/>
    <property type="match status" value="1"/>
</dbReference>
<dbReference type="PANTHER" id="PTHR33336:SF15">
    <property type="entry name" value="ABM DOMAIN-CONTAINING PROTEIN"/>
    <property type="match status" value="1"/>
</dbReference>
<dbReference type="EMBL" id="SDPL01000015">
    <property type="protein sequence ID" value="RXZ51546.1"/>
    <property type="molecule type" value="Genomic_DNA"/>
</dbReference>
<dbReference type="RefSeq" id="WP_129233224.1">
    <property type="nucleotide sequence ID" value="NZ_SDPL01000015.1"/>
</dbReference>
<name>A0A4Q2JWD5_9MICO</name>
<dbReference type="GO" id="GO:0004497">
    <property type="term" value="F:monooxygenase activity"/>
    <property type="evidence" value="ECO:0007669"/>
    <property type="project" value="UniProtKB-KW"/>
</dbReference>
<feature type="domain" description="ABM" evidence="1">
    <location>
        <begin position="10"/>
        <end position="111"/>
    </location>
</feature>
<keyword evidence="3" id="KW-1185">Reference proteome</keyword>
<dbReference type="AlphaFoldDB" id="A0A4Q2JWD5"/>
<dbReference type="OrthoDB" id="3695636at2"/>
<comment type="caution">
    <text evidence="2">The sequence shown here is derived from an EMBL/GenBank/DDBJ whole genome shotgun (WGS) entry which is preliminary data.</text>
</comment>